<evidence type="ECO:0000313" key="2">
    <source>
        <dbReference type="Proteomes" id="UP001429601"/>
    </source>
</evidence>
<dbReference type="RefSeq" id="WP_167129395.1">
    <property type="nucleotide sequence ID" value="NZ_JAAQQR010000011.1"/>
</dbReference>
<proteinExistence type="predicted"/>
<comment type="caution">
    <text evidence="1">The sequence shown here is derived from an EMBL/GenBank/DDBJ whole genome shotgun (WGS) entry which is preliminary data.</text>
</comment>
<evidence type="ECO:0008006" key="3">
    <source>
        <dbReference type="Google" id="ProtNLM"/>
    </source>
</evidence>
<reference evidence="1 2" key="1">
    <citation type="journal article" date="2011" name="Curr. Microbiol.">
        <title>Luteibacter jiangsuensis sp. nov.: a methamidophos-degrading bacterium isolated from a methamidophos-manufacturing factory.</title>
        <authorList>
            <person name="Wang L."/>
            <person name="Wang G.L."/>
            <person name="Li S.P."/>
            <person name="Jiang J.D."/>
        </authorList>
    </citation>
    <scope>NUCLEOTIDE SEQUENCE [LARGE SCALE GENOMIC DNA]</scope>
    <source>
        <strain evidence="1 2">CGMCC 1.10133</strain>
    </source>
</reference>
<accession>A0ABX0QAA0</accession>
<dbReference type="Proteomes" id="UP001429601">
    <property type="component" value="Unassembled WGS sequence"/>
</dbReference>
<sequence>MNRYKPYDANATANLVQSERLGRMTALPLLLAMLVLTGCDKSAAPTATPAAAASSPTAATSVPNCPAEAFDRFLPLFENDVAVQKAYVTDPLQSDSVDPNADPEPKPVSKSIPRAEVAFPVMPSQAQQTKDGLVATQTAGGPTEISVKLVKPDTDYQMTFFFRKDDCWHLYRVKDDSL</sequence>
<organism evidence="1 2">
    <name type="scientific">Luteibacter jiangsuensis</name>
    <dbReference type="NCBI Taxonomy" id="637577"/>
    <lineage>
        <taxon>Bacteria</taxon>
        <taxon>Pseudomonadati</taxon>
        <taxon>Pseudomonadota</taxon>
        <taxon>Gammaproteobacteria</taxon>
        <taxon>Lysobacterales</taxon>
        <taxon>Rhodanobacteraceae</taxon>
        <taxon>Luteibacter</taxon>
    </lineage>
</organism>
<dbReference type="EMBL" id="JAAQQR010000011">
    <property type="protein sequence ID" value="NID06755.1"/>
    <property type="molecule type" value="Genomic_DNA"/>
</dbReference>
<evidence type="ECO:0000313" key="1">
    <source>
        <dbReference type="EMBL" id="NID06755.1"/>
    </source>
</evidence>
<protein>
    <recommendedName>
        <fullName evidence="3">Lipoprotein</fullName>
    </recommendedName>
</protein>
<name>A0ABX0QAA0_9GAMM</name>
<keyword evidence="2" id="KW-1185">Reference proteome</keyword>
<gene>
    <name evidence="1" type="ORF">HBF26_17825</name>
</gene>